<protein>
    <submittedName>
        <fullName evidence="1">Amidinotransferase</fullName>
    </submittedName>
</protein>
<accession>A0ABQ3NRD4</accession>
<name>A0ABQ3NRD4_STRVG</name>
<gene>
    <name evidence="1" type="ORF">Scinn_47500</name>
</gene>
<evidence type="ECO:0000313" key="1">
    <source>
        <dbReference type="EMBL" id="GHI15287.1"/>
    </source>
</evidence>
<dbReference type="Proteomes" id="UP000660554">
    <property type="component" value="Unassembled WGS sequence"/>
</dbReference>
<dbReference type="GeneID" id="86958453"/>
<dbReference type="SUPFAM" id="SSF55909">
    <property type="entry name" value="Pentein"/>
    <property type="match status" value="1"/>
</dbReference>
<dbReference type="RefSeq" id="WP_053627423.1">
    <property type="nucleotide sequence ID" value="NZ_BMRU01000017.1"/>
</dbReference>
<organism evidence="1 2">
    <name type="scientific">Streptomyces virginiae</name>
    <name type="common">Streptomyces cinnamonensis</name>
    <dbReference type="NCBI Taxonomy" id="1961"/>
    <lineage>
        <taxon>Bacteria</taxon>
        <taxon>Bacillati</taxon>
        <taxon>Actinomycetota</taxon>
        <taxon>Actinomycetes</taxon>
        <taxon>Kitasatosporales</taxon>
        <taxon>Streptomycetaceae</taxon>
        <taxon>Streptomyces</taxon>
    </lineage>
</organism>
<dbReference type="PANTHER" id="PTHR47271:SF2">
    <property type="entry name" value="ARGININE DEIMINASE"/>
    <property type="match status" value="1"/>
</dbReference>
<dbReference type="Gene3D" id="3.75.10.10">
    <property type="entry name" value="L-arginine/glycine Amidinotransferase, Chain A"/>
    <property type="match status" value="1"/>
</dbReference>
<dbReference type="EMBL" id="BNDV01000010">
    <property type="protein sequence ID" value="GHI15287.1"/>
    <property type="molecule type" value="Genomic_DNA"/>
</dbReference>
<evidence type="ECO:0000313" key="2">
    <source>
        <dbReference type="Proteomes" id="UP000660554"/>
    </source>
</evidence>
<sequence>MTVHRTSRPRHYLMCRPSHFTVDYRINPWMDPAKPTDTDLAVLQWERLYALYQELGHTVDLIDPVAGLPDMVYSANGATVLGDRVLMARFRHPERAAEAPAYQAWFEANGYAEVVAPEHVNEGEGDYLVAGSRILAGTGFRTDPASHAEAERVLGAPVVGLTLVDPRFYHLDTALAVLDDDEIMYFPGAFSAESQAVLRELYPDALLATEEDAEVFGLNALSDGRNVLLAEAARGLADRLAERGFTPIGVDLSELFKGGGSVKCCTLELRHAAVPAPVAGGAA</sequence>
<proteinExistence type="predicted"/>
<reference evidence="2" key="1">
    <citation type="submission" date="2020-09" db="EMBL/GenBank/DDBJ databases">
        <title>Whole genome shotgun sequence of Streptomyces cinnamonensis NBRC 15873.</title>
        <authorList>
            <person name="Komaki H."/>
            <person name="Tamura T."/>
        </authorList>
    </citation>
    <scope>NUCLEOTIDE SEQUENCE [LARGE SCALE GENOMIC DNA]</scope>
    <source>
        <strain evidence="2">NBRC 15873</strain>
    </source>
</reference>
<dbReference type="NCBIfam" id="NF045659">
    <property type="entry name" value="DiMArgaseDdahMtb"/>
    <property type="match status" value="1"/>
</dbReference>
<keyword evidence="2" id="KW-1185">Reference proteome</keyword>
<dbReference type="PANTHER" id="PTHR47271">
    <property type="entry name" value="ARGININE DEIMINASE"/>
    <property type="match status" value="1"/>
</dbReference>
<comment type="caution">
    <text evidence="1">The sequence shown here is derived from an EMBL/GenBank/DDBJ whole genome shotgun (WGS) entry which is preliminary data.</text>
</comment>
<dbReference type="Pfam" id="PF19420">
    <property type="entry name" value="DDAH_eukar"/>
    <property type="match status" value="1"/>
</dbReference>